<dbReference type="EMBL" id="CP096034">
    <property type="protein sequence ID" value="UPM52531.1"/>
    <property type="molecule type" value="Genomic_DNA"/>
</dbReference>
<feature type="active site" description="Charge relay system" evidence="9">
    <location>
        <position position="340"/>
    </location>
</feature>
<comment type="subcellular location">
    <subcellularLocation>
        <location evidence="1">Cell envelope</location>
    </subcellularLocation>
</comment>
<keyword evidence="8 9" id="KW-0720">Serine protease</keyword>
<dbReference type="PRINTS" id="PR00723">
    <property type="entry name" value="SUBTILISIN"/>
</dbReference>
<dbReference type="CDD" id="cd07474">
    <property type="entry name" value="Peptidases_S8_subtilisin_Vpr-like"/>
    <property type="match status" value="1"/>
</dbReference>
<feature type="chain" id="PRO_5047547811" evidence="11">
    <location>
        <begin position="30"/>
        <end position="2859"/>
    </location>
</feature>
<evidence type="ECO:0000256" key="4">
    <source>
        <dbReference type="ARBA" id="ARBA00022525"/>
    </source>
</evidence>
<evidence type="ECO:0000313" key="14">
    <source>
        <dbReference type="Proteomes" id="UP000830639"/>
    </source>
</evidence>
<dbReference type="NCBIfam" id="TIGR02543">
    <property type="entry name" value="List_Bact_rpt"/>
    <property type="match status" value="4"/>
</dbReference>
<comment type="similarity">
    <text evidence="2 9 10">Belongs to the peptidase S8 family.</text>
</comment>
<evidence type="ECO:0000259" key="12">
    <source>
        <dbReference type="PROSITE" id="PS50853"/>
    </source>
</evidence>
<dbReference type="InterPro" id="IPR034213">
    <property type="entry name" value="S8_Vpr-like"/>
</dbReference>
<gene>
    <name evidence="13" type="ORF">MY490_11825</name>
</gene>
<dbReference type="SUPFAM" id="SSF52025">
    <property type="entry name" value="PA domain"/>
    <property type="match status" value="1"/>
</dbReference>
<dbReference type="InterPro" id="IPR013783">
    <property type="entry name" value="Ig-like_fold"/>
</dbReference>
<protein>
    <submittedName>
        <fullName evidence="13">InlB B-repeat-containing protein</fullName>
    </submittedName>
</protein>
<keyword evidence="3" id="KW-0134">Cell wall</keyword>
<dbReference type="PANTHER" id="PTHR43806:SF65">
    <property type="entry name" value="SERINE PROTEASE APRX"/>
    <property type="match status" value="1"/>
</dbReference>
<feature type="domain" description="Fibronectin type-III" evidence="12">
    <location>
        <begin position="2771"/>
        <end position="2859"/>
    </location>
</feature>
<dbReference type="InterPro" id="IPR036852">
    <property type="entry name" value="Peptidase_S8/S53_dom_sf"/>
</dbReference>
<dbReference type="InterPro" id="IPR042229">
    <property type="entry name" value="Listeria/Bacterioides_rpt_sf"/>
</dbReference>
<dbReference type="InterPro" id="IPR000209">
    <property type="entry name" value="Peptidase_S8/S53_dom"/>
</dbReference>
<evidence type="ECO:0000256" key="11">
    <source>
        <dbReference type="SAM" id="SignalP"/>
    </source>
</evidence>
<dbReference type="PROSITE" id="PS51892">
    <property type="entry name" value="SUBTILASE"/>
    <property type="match status" value="1"/>
</dbReference>
<proteinExistence type="inferred from homology"/>
<dbReference type="InterPro" id="IPR015500">
    <property type="entry name" value="Peptidase_S8_subtilisin-rel"/>
</dbReference>
<dbReference type="InterPro" id="IPR013378">
    <property type="entry name" value="InlB-like_B-rpt"/>
</dbReference>
<evidence type="ECO:0000256" key="8">
    <source>
        <dbReference type="ARBA" id="ARBA00022825"/>
    </source>
</evidence>
<dbReference type="SUPFAM" id="SSF49265">
    <property type="entry name" value="Fibronectin type III"/>
    <property type="match status" value="1"/>
</dbReference>
<dbReference type="Gene3D" id="2.60.40.10">
    <property type="entry name" value="Immunoglobulins"/>
    <property type="match status" value="1"/>
</dbReference>
<evidence type="ECO:0000313" key="13">
    <source>
        <dbReference type="EMBL" id="UPM52531.1"/>
    </source>
</evidence>
<dbReference type="SUPFAM" id="SSF52743">
    <property type="entry name" value="Subtilisin-like"/>
    <property type="match status" value="1"/>
</dbReference>
<evidence type="ECO:0000256" key="1">
    <source>
        <dbReference type="ARBA" id="ARBA00004196"/>
    </source>
</evidence>
<accession>A0ABY4JFB3</accession>
<dbReference type="Proteomes" id="UP000830639">
    <property type="component" value="Chromosome"/>
</dbReference>
<dbReference type="InterPro" id="IPR046450">
    <property type="entry name" value="PA_dom_sf"/>
</dbReference>
<evidence type="ECO:0000256" key="6">
    <source>
        <dbReference type="ARBA" id="ARBA00022729"/>
    </source>
</evidence>
<dbReference type="InterPro" id="IPR050131">
    <property type="entry name" value="Peptidase_S8_subtilisin-like"/>
</dbReference>
<keyword evidence="4" id="KW-0964">Secreted</keyword>
<dbReference type="InterPro" id="IPR003137">
    <property type="entry name" value="PA_domain"/>
</dbReference>
<feature type="signal peptide" evidence="11">
    <location>
        <begin position="1"/>
        <end position="29"/>
    </location>
</feature>
<keyword evidence="7 9" id="KW-0378">Hydrolase</keyword>
<dbReference type="PROSITE" id="PS00138">
    <property type="entry name" value="SUBTILASE_SER"/>
    <property type="match status" value="1"/>
</dbReference>
<evidence type="ECO:0000256" key="9">
    <source>
        <dbReference type="PROSITE-ProRule" id="PRU01240"/>
    </source>
</evidence>
<feature type="active site" description="Charge relay system" evidence="9">
    <location>
        <position position="264"/>
    </location>
</feature>
<dbReference type="InterPro" id="IPR022398">
    <property type="entry name" value="Peptidase_S8_His-AS"/>
</dbReference>
<keyword evidence="14" id="KW-1185">Reference proteome</keyword>
<dbReference type="InterPro" id="IPR018247">
    <property type="entry name" value="EF_Hand_1_Ca_BS"/>
</dbReference>
<sequence length="2859" mass="308760">MKKRQKKRTISAVALSSAMLINMVLPQSAILAHAESNVDQKNPSDGKFTADEVNRILAGLTPEQKANINKLTGADNTQKIHVDQKDLKNGKNIDVIVQFKVDPAKIQIIKQSLEKGSASAQTFAADYTEAKQKVADAHAKFKAFVKTQPSKQIAGGKEVSSNIEITREYTDAFNGVALSVPPSMVQTIASQADVASIWSVVQYEVEEGTPSAGETATATEAPSTGKPTAGLSLMEVDKLHAEGNTGKFLSGPRKGQRVKVGVLDTGIDYNHPDLYDVTHDANGHIYEGHDFINSKVDADGNEIPIDDHDPMETIYPDWQEARENAPGSVSANYKDYITEHGTHVSGTIAASTTANNNVYSADGVAPDVELHGYRVLGPGGHGNSYSVLSGIDQAVKDKMDVVNLSLGASVNDPFYPTSIAINNATLQGVVCSVSAGNSGPGAATVGAPGAAPLAITVGASTVPEQIPVQTLKFGNTSYQARLFGKHFADADDAFKGLSIPVVDVGQGTEDDYAGRDMSGKIALVQRGGEYLSQKMAHAKDSGAKGMIIWDNTADEATQGYIPNFLGINGDNVYAVSITQAQGEALAKAIKDDPQNAKITFPMTLDAPINKPADELASFSSTGPVKDWSIKPDVIAPGVDIFSTQPYDIWEPNPSKDYKYAYQSMSGTSMAAPHVAGISALVLAAHPDYTPADVKTALMNTAKDVDTDSKTYSVYQVGAGRVDPERAIHSNIKIQVLDKATSVATIDGKDQYTQIDNTTGSFSFGFNGRGEGAKPGSDDVVQSKEFAITNQGSTSKTFKLSSKFITTKFAVSNPVGQGTGNNVKIDFSSGESNVTSLSVDGNSSVKAKATITVPANAVDGTYEGYVNVVNVNDAKESYRMPFTITVAEKGIDFSVDIKAMTLTERYTGNYNPNIGAPGSGYRFSVNSSMESAYVLLKDQDGNYIGVVQNISNISGAGPGVVYGPVQMLVGGLYLPFTKPYNGSLDQTSIGTKPAVLKEGAYSVEMVATDKDGKKFTKEDTLYVDYKAPTLTMDTDSQPGIYEIDPTGYNQGQEIKRFYGTVYDSNMDVMKNNGETTLSDIGTRQPVPVNQGQNTVFGYQDGPFVTTTFRTDGNGRFNFGLEPDDIKASGMKFVIYPQDYAGAGDWYSTKKKFYFIKKGSPYVTFTTSGGVDPALESKGNVVVEPKKPFKVSLATKNGIGMTGGTFTINAGRILEYSNIKLSDDYVNYLRSKGITPTLTVGQPYLDQHTGRNSIDVTISGVSEAGALTKDTQNMKIFEADLTYKDENAYVGPIDEEFNVIQSSFTIDGKDTSVPAFLTNMPLLKQPISQVTGGLFAESFRANSLSGSFTNITKDTGAFITAKDADGNTFVTDNASDTNTVQYQNNTSGTYSITMKASDKPYSIETYMPGHFKGYQTTPVIGYNKFGYQSGSYFDFASMNTPLLLGGDVNGDNVIDMKDLVSEIQAYADFDFLKGVSAPSKEKAEFFTNSTAHRNNDISYAFSGLNGLGSYSFSNIDYNDFYYILKNFGQKNQSAIDAGKVVPEPQLTLTDNLSISSNRGTYTASSYDSKVKTYTLSAGNGLNDVLAKLNFAGPTQKTSGTQLPTFQDLKNGSTVSLIPTSTVLLDDTVWRNAITKVELGVGGNFTDVTNAVVPNTTDKSVSMTPGYVKYDPIQGAIYVPATLKLHGSLFNTTGTYTVRITANGYQPVTTSFTIASVPIPTPTIPMVTDPAKAHIGKDITFNYNFADDANWRNGINKIVVKTRNFTAGIDITNLKDGNGNLYYDISQSGKITFKADLFKTNTTIDPNVGTSYNAPINPGGTNYLPQQYKFEINSTGLDGTIYPLVTIGGDSVYSAMQAIGYGITFDTKGGSAIDPISFGYKPGNSRNGSADRLISNNSLPNGSNPLSVKSGYNFVGWYLVDPITNDMTNVLWDVNLNYASDIKVAAKWQVNYTQNYSPVDLSKPDGDKLGGTVLGEGPVTIKIPDYTTTTPWLKTKNDIAKIDATYYKMKADGTFESTTSTYTLDPTTYDLVDNHDGSGSLTFTTATETYATAHPSEKFAFSQAPYSNGYQLTLTSTGGESVQIPNVKLGYRRHIDLNGGTLNIANDAFFSDKLVNGKTTGIDMPTAAKKVTNGTLSMMPNLYYDAAGTSGQTVPISISTGKVLKNNETYYIAWMKTAPQVTKDVVGNIVGSDLTLPFTDDGTWRNNIKQVSIGSKVLNAGTDYKITYDTVTHKGSITLDKSLFTAGQKVNVNISSEGYMDAQVIDQIIGYTVSFETNGGDAIDSQIVDSRVTKPTEPTKVGYKFIAWYSDATLTTPFDFTSVVTKPMKLYAKYALATSIVTADTTDNALGNEITLEFSDKDWANAITNIKVAGSAIDAANYKIDAAHGTLTIDQSVFKKTGDFIISISAKDYADVTVTQKIVNGNIIRYVLKGEKAPFEVKDQIVVRRITEPTLHGYDLKWFADEDCTIPWDFTNSIYSAKTIYGTWKPAKYTVIYNTQDAGLVVSVKAEYNSYLDETKPTRTGYTFLGWTKDSEGKTPWNFDTDKVTDNMILYAKWSINSYAVHFNSNGGSQVADKTATYNSGITAPTTNRTGYTFVGWTKDEEGKVAWNFDTDKISDDINLYAKWSINAYTIHFNSNGGSQVTDKTANYNSVMSLPKPTRTGYTFVGWYNDATLKTSVGTNVTLTSNITLYAKWNINTYTVKFDSNGGSSVASKTANYNLTISQPASPTRKGYVFLGWYKDATGKVAWNFAKDQVTSNTTIYAKWVAIPAIPSNVKATKDGKTGVKLTWNSVTGATGYEIAKSTSKTGTYTHLADATKPVYTNSGLTKGKTTYYKVRSFKIVGSKKIYSNWTSVIAFVR</sequence>
<dbReference type="PROSITE" id="PS00018">
    <property type="entry name" value="EF_HAND_1"/>
    <property type="match status" value="1"/>
</dbReference>
<dbReference type="RefSeq" id="WP_248265898.1">
    <property type="nucleotide sequence ID" value="NZ_CP096034.1"/>
</dbReference>
<name>A0ABY4JFB3_9BACI</name>
<dbReference type="Pfam" id="PF07550">
    <property type="entry name" value="Shr-like_HID"/>
    <property type="match status" value="3"/>
</dbReference>
<dbReference type="Pfam" id="PF09479">
    <property type="entry name" value="Flg_new"/>
    <property type="match status" value="7"/>
</dbReference>
<reference evidence="13 14" key="1">
    <citation type="submission" date="2022-04" db="EMBL/GenBank/DDBJ databases">
        <title>Mechanism of arsenic methylation and mitigation arsenic toxicity by Bacillus sp. LH14 from an Arsenic-Contaminated Paddy Soil.</title>
        <authorList>
            <person name="Wang D."/>
        </authorList>
    </citation>
    <scope>NUCLEOTIDE SEQUENCE [LARGE SCALE GENOMIC DNA]</scope>
    <source>
        <strain evidence="13 14">LH14</strain>
    </source>
</reference>
<dbReference type="Pfam" id="PF02225">
    <property type="entry name" value="PA"/>
    <property type="match status" value="1"/>
</dbReference>
<dbReference type="InterPro" id="IPR023827">
    <property type="entry name" value="Peptidase_S8_Asp-AS"/>
</dbReference>
<evidence type="ECO:0000256" key="7">
    <source>
        <dbReference type="ARBA" id="ARBA00022801"/>
    </source>
</evidence>
<evidence type="ECO:0000256" key="10">
    <source>
        <dbReference type="RuleBase" id="RU003355"/>
    </source>
</evidence>
<dbReference type="Gene3D" id="2.60.40.4270">
    <property type="entry name" value="Listeria-Bacteroides repeat domain"/>
    <property type="match status" value="5"/>
</dbReference>
<feature type="active site" description="Charge relay system" evidence="9">
    <location>
        <position position="668"/>
    </location>
</feature>
<evidence type="ECO:0000256" key="3">
    <source>
        <dbReference type="ARBA" id="ARBA00022512"/>
    </source>
</evidence>
<dbReference type="PANTHER" id="PTHR43806">
    <property type="entry name" value="PEPTIDASE S8"/>
    <property type="match status" value="1"/>
</dbReference>
<dbReference type="Gene3D" id="3.50.30.30">
    <property type="match status" value="1"/>
</dbReference>
<organism evidence="13 14">
    <name type="scientific">Gottfriedia acidiceleris</name>
    <dbReference type="NCBI Taxonomy" id="371036"/>
    <lineage>
        <taxon>Bacteria</taxon>
        <taxon>Bacillati</taxon>
        <taxon>Bacillota</taxon>
        <taxon>Bacilli</taxon>
        <taxon>Bacillales</taxon>
        <taxon>Bacillaceae</taxon>
        <taxon>Gottfriedia</taxon>
    </lineage>
</organism>
<keyword evidence="6 11" id="KW-0732">Signal</keyword>
<dbReference type="InterPro" id="IPR003961">
    <property type="entry name" value="FN3_dom"/>
</dbReference>
<dbReference type="InterPro" id="IPR036116">
    <property type="entry name" value="FN3_sf"/>
</dbReference>
<dbReference type="PROSITE" id="PS50853">
    <property type="entry name" value="FN3"/>
    <property type="match status" value="1"/>
</dbReference>
<dbReference type="Gene3D" id="3.40.50.200">
    <property type="entry name" value="Peptidase S8/S53 domain"/>
    <property type="match status" value="1"/>
</dbReference>
<evidence type="ECO:0000256" key="2">
    <source>
        <dbReference type="ARBA" id="ARBA00011073"/>
    </source>
</evidence>
<dbReference type="SMART" id="SM00060">
    <property type="entry name" value="FN3"/>
    <property type="match status" value="1"/>
</dbReference>
<dbReference type="InterPro" id="IPR023828">
    <property type="entry name" value="Peptidase_S8_Ser-AS"/>
</dbReference>
<keyword evidence="5 9" id="KW-0645">Protease</keyword>
<dbReference type="PROSITE" id="PS00137">
    <property type="entry name" value="SUBTILASE_HIS"/>
    <property type="match status" value="1"/>
</dbReference>
<dbReference type="InterPro" id="IPR011432">
    <property type="entry name" value="Shr-like_HID"/>
</dbReference>
<evidence type="ECO:0000256" key="5">
    <source>
        <dbReference type="ARBA" id="ARBA00022670"/>
    </source>
</evidence>
<dbReference type="PROSITE" id="PS00136">
    <property type="entry name" value="SUBTILASE_ASP"/>
    <property type="match status" value="1"/>
</dbReference>
<dbReference type="Pfam" id="PF00082">
    <property type="entry name" value="Peptidase_S8"/>
    <property type="match status" value="1"/>
</dbReference>